<dbReference type="Pfam" id="PF05159">
    <property type="entry name" value="Capsule_synth"/>
    <property type="match status" value="2"/>
</dbReference>
<proteinExistence type="predicted"/>
<dbReference type="EMBL" id="JAKIKS010000077">
    <property type="protein sequence ID" value="MCL1126190.1"/>
    <property type="molecule type" value="Genomic_DNA"/>
</dbReference>
<reference evidence="1 2" key="1">
    <citation type="submission" date="2022-01" db="EMBL/GenBank/DDBJ databases">
        <title>Whole genome-based taxonomy of the Shewanellaceae.</title>
        <authorList>
            <person name="Martin-Rodriguez A.J."/>
        </authorList>
    </citation>
    <scope>NUCLEOTIDE SEQUENCE [LARGE SCALE GENOMIC DNA]</scope>
    <source>
        <strain evidence="1 2">DSM 17177</strain>
    </source>
</reference>
<gene>
    <name evidence="1" type="ORF">L2764_17330</name>
</gene>
<dbReference type="CDD" id="cd16440">
    <property type="entry name" value="beta_Kdo_transferase_KpsC_1"/>
    <property type="match status" value="1"/>
</dbReference>
<comment type="caution">
    <text evidence="1">The sequence shown here is derived from an EMBL/GenBank/DDBJ whole genome shotgun (WGS) entry which is preliminary data.</text>
</comment>
<protein>
    <submittedName>
        <fullName evidence="1">Capsular polysaccharide biosynthesis protein</fullName>
    </submittedName>
</protein>
<organism evidence="1 2">
    <name type="scientific">Shewanella surugensis</name>
    <dbReference type="NCBI Taxonomy" id="212020"/>
    <lineage>
        <taxon>Bacteria</taxon>
        <taxon>Pseudomonadati</taxon>
        <taxon>Pseudomonadota</taxon>
        <taxon>Gammaproteobacteria</taxon>
        <taxon>Alteromonadales</taxon>
        <taxon>Shewanellaceae</taxon>
        <taxon>Shewanella</taxon>
    </lineage>
</organism>
<name>A0ABT0LFQ5_9GAMM</name>
<sequence>MTLYTTSAGILARKSSIQACLDQQVRPLSRHNHHDLSEQSDALVGWGMKPNAMKLKALSKELCCRFIHLEDGFIGYTGHPNAQGKAVSMIADKVGIYYDARQPSTLEQLINTPCDGETRIRAEKLAEQIVQCGITKYNCYPEYNAHHQLPDHLINALKGENMVLIVDQVSGDQSIAGALATPDDFLRMLESAHQRYPNAKLVVRTHPDTRLGRKSGILAKITSHALPDYLINKIIIESSPCHPHALIRAAKALFTVSSQMGFEALLLNKPVHCFGMPFYAGWGLTIDDKHCHRRQQVALPQLIAAALIQYPLYFDPVTFRPSTPEAAIALITQQAQDEPLCDTLHLLGFSFWKRAFIHEFCKQLAKNIKFINKVPAKLNENEKILVWGNRYPELTDAIRIEDGFIRSSGLGSNLARPSSLIIDPMNMYFNAQVNNTLRQQLNHAQIDEQAYQRGKTLISQLVDNDINKYNLIAKDQTSLAALKLPSKDNQGCLLVVGQVDGDASIVTGSEYITSNEALLWAVRKDNPHAFIIYKPHPDVVAGNREGEISSSCLQVCVDKYVTDISLTQLYPYIDALHTMTSLSGFEALLRNVTVVTWGQPFYAGWGLTEDKYPPKDRLRPLSLPILVYISVVLYPTYIDWDTRLRISPEQLITKMAKNKVDLKNQQSYWQRWQLKLSYLLETLRNT</sequence>
<evidence type="ECO:0000313" key="1">
    <source>
        <dbReference type="EMBL" id="MCL1126190.1"/>
    </source>
</evidence>
<keyword evidence="2" id="KW-1185">Reference proteome</keyword>
<dbReference type="RefSeq" id="WP_248941580.1">
    <property type="nucleotide sequence ID" value="NZ_JAKIKS010000077.1"/>
</dbReference>
<dbReference type="CDD" id="cd16439">
    <property type="entry name" value="beta_Kdo_transferase_KpsC_2"/>
    <property type="match status" value="1"/>
</dbReference>
<accession>A0ABT0LFQ5</accession>
<dbReference type="Proteomes" id="UP001203423">
    <property type="component" value="Unassembled WGS sequence"/>
</dbReference>
<evidence type="ECO:0000313" key="2">
    <source>
        <dbReference type="Proteomes" id="UP001203423"/>
    </source>
</evidence>
<dbReference type="InterPro" id="IPR007833">
    <property type="entry name" value="Capsule_polysaccharide_synth"/>
</dbReference>